<dbReference type="Pfam" id="PF07707">
    <property type="entry name" value="BACK"/>
    <property type="match status" value="1"/>
</dbReference>
<evidence type="ECO:0000313" key="4">
    <source>
        <dbReference type="EMBL" id="RUS22023.1"/>
    </source>
</evidence>
<feature type="compositionally biased region" description="Basic residues" evidence="1">
    <location>
        <begin position="190"/>
        <end position="200"/>
    </location>
</feature>
<dbReference type="AlphaFoldDB" id="A0A433PWS8"/>
<name>A0A433PWS8_9FUNG</name>
<feature type="compositionally biased region" description="Low complexity" evidence="1">
    <location>
        <begin position="201"/>
        <end position="223"/>
    </location>
</feature>
<dbReference type="Proteomes" id="UP000274822">
    <property type="component" value="Unassembled WGS sequence"/>
</dbReference>
<feature type="region of interest" description="Disordered" evidence="1">
    <location>
        <begin position="813"/>
        <end position="843"/>
    </location>
</feature>
<keyword evidence="5" id="KW-1185">Reference proteome</keyword>
<feature type="compositionally biased region" description="Acidic residues" evidence="1">
    <location>
        <begin position="409"/>
        <end position="434"/>
    </location>
</feature>
<dbReference type="Gene3D" id="1.25.40.420">
    <property type="match status" value="1"/>
</dbReference>
<dbReference type="InterPro" id="IPR006571">
    <property type="entry name" value="TLDc_dom"/>
</dbReference>
<dbReference type="Gene3D" id="3.30.710.10">
    <property type="entry name" value="Potassium Channel Kv1.1, Chain A"/>
    <property type="match status" value="1"/>
</dbReference>
<dbReference type="InterPro" id="IPR011705">
    <property type="entry name" value="BACK"/>
</dbReference>
<feature type="domain" description="TLDc" evidence="3">
    <location>
        <begin position="651"/>
        <end position="982"/>
    </location>
</feature>
<dbReference type="PROSITE" id="PS50097">
    <property type="entry name" value="BTB"/>
    <property type="match status" value="1"/>
</dbReference>
<dbReference type="CDD" id="cd14733">
    <property type="entry name" value="BACK"/>
    <property type="match status" value="1"/>
</dbReference>
<dbReference type="PANTHER" id="PTHR24410">
    <property type="entry name" value="HL07962P-RELATED"/>
    <property type="match status" value="1"/>
</dbReference>
<dbReference type="InterPro" id="IPR051481">
    <property type="entry name" value="BTB-POZ/Galectin-3-binding"/>
</dbReference>
<feature type="domain" description="BTB" evidence="2">
    <location>
        <begin position="100"/>
        <end position="177"/>
    </location>
</feature>
<dbReference type="Pfam" id="PF00651">
    <property type="entry name" value="BTB"/>
    <property type="match status" value="1"/>
</dbReference>
<feature type="region of interest" description="Disordered" evidence="1">
    <location>
        <begin position="184"/>
        <end position="274"/>
    </location>
</feature>
<evidence type="ECO:0008006" key="6">
    <source>
        <dbReference type="Google" id="ProtNLM"/>
    </source>
</evidence>
<dbReference type="PANTHER" id="PTHR24410:SF23">
    <property type="entry name" value="BTB DOMAIN-CONTAINING PROTEIN-RELATED"/>
    <property type="match status" value="1"/>
</dbReference>
<dbReference type="InterPro" id="IPR000210">
    <property type="entry name" value="BTB/POZ_dom"/>
</dbReference>
<feature type="compositionally biased region" description="Gly residues" evidence="1">
    <location>
        <begin position="776"/>
        <end position="787"/>
    </location>
</feature>
<protein>
    <recommendedName>
        <fullName evidence="6">BTB domain-containing protein</fullName>
    </recommendedName>
</protein>
<reference evidence="4 5" key="1">
    <citation type="journal article" date="2018" name="New Phytol.">
        <title>Phylogenomics of Endogonaceae and evolution of mycorrhizas within Mucoromycota.</title>
        <authorList>
            <person name="Chang Y."/>
            <person name="Desiro A."/>
            <person name="Na H."/>
            <person name="Sandor L."/>
            <person name="Lipzen A."/>
            <person name="Clum A."/>
            <person name="Barry K."/>
            <person name="Grigoriev I.V."/>
            <person name="Martin F.M."/>
            <person name="Stajich J.E."/>
            <person name="Smith M.E."/>
            <person name="Bonito G."/>
            <person name="Spatafora J.W."/>
        </authorList>
    </citation>
    <scope>NUCLEOTIDE SEQUENCE [LARGE SCALE GENOMIC DNA]</scope>
    <source>
        <strain evidence="4 5">AD002</strain>
    </source>
</reference>
<evidence type="ECO:0000259" key="3">
    <source>
        <dbReference type="PROSITE" id="PS51886"/>
    </source>
</evidence>
<organism evidence="4 5">
    <name type="scientific">Jimgerdemannia flammicorona</name>
    <dbReference type="NCBI Taxonomy" id="994334"/>
    <lineage>
        <taxon>Eukaryota</taxon>
        <taxon>Fungi</taxon>
        <taxon>Fungi incertae sedis</taxon>
        <taxon>Mucoromycota</taxon>
        <taxon>Mucoromycotina</taxon>
        <taxon>Endogonomycetes</taxon>
        <taxon>Endogonales</taxon>
        <taxon>Endogonaceae</taxon>
        <taxon>Jimgerdemannia</taxon>
    </lineage>
</organism>
<dbReference type="PROSITE" id="PS51886">
    <property type="entry name" value="TLDC"/>
    <property type="match status" value="1"/>
</dbReference>
<dbReference type="Pfam" id="PF07534">
    <property type="entry name" value="TLD"/>
    <property type="match status" value="1"/>
</dbReference>
<evidence type="ECO:0000313" key="5">
    <source>
        <dbReference type="Proteomes" id="UP000274822"/>
    </source>
</evidence>
<feature type="region of interest" description="Disordered" evidence="1">
    <location>
        <begin position="751"/>
        <end position="792"/>
    </location>
</feature>
<feature type="compositionally biased region" description="Low complexity" evidence="1">
    <location>
        <begin position="638"/>
        <end position="667"/>
    </location>
</feature>
<evidence type="ECO:0000259" key="2">
    <source>
        <dbReference type="PROSITE" id="PS50097"/>
    </source>
</evidence>
<gene>
    <name evidence="4" type="ORF">BC938DRAFT_475293</name>
</gene>
<proteinExistence type="predicted"/>
<feature type="compositionally biased region" description="Acidic residues" evidence="1">
    <location>
        <begin position="815"/>
        <end position="836"/>
    </location>
</feature>
<accession>A0A433PWS8</accession>
<feature type="region of interest" description="Disordered" evidence="1">
    <location>
        <begin position="634"/>
        <end position="667"/>
    </location>
</feature>
<comment type="caution">
    <text evidence="4">The sequence shown here is derived from an EMBL/GenBank/DDBJ whole genome shotgun (WGS) entry which is preliminary data.</text>
</comment>
<feature type="region of interest" description="Disordered" evidence="1">
    <location>
        <begin position="404"/>
        <end position="442"/>
    </location>
</feature>
<feature type="compositionally biased region" description="Acidic residues" evidence="1">
    <location>
        <begin position="224"/>
        <end position="240"/>
    </location>
</feature>
<sequence length="987" mass="109383">MTELHRKGSWARGLQYSQDGSWHGIWVDVGIRVSGKLDLGRFGFLDIGAFICIKIVLRSLGILSKRNSNLALPQKMTDDKSPLIHLSKDFSKLYNNPQDANILFKVGPDKAAVFYGHTLILQCRSAYFEKALSDEWKERQTTTDDGKYTVFEKPNISKDVFALLLRFIYTGVVDLIEQKKKALCDSEARARRRNRKKQHRTASPDTTTTTAADQTDTADAATITDDDTTDHDDTEAEDPNDNAAANEIESDAAGDTGHDRHGSGTTTPLPPTWDVGGAPVLDYDGEATLLLDLLVASDELLVTDLTDILQHHLTMSYSQHIDTHALRVLRVADQHSWPLLKHYCMDVICKDPYPVFFSDQLASIDEALLVEVLKCDELRMKEIDVWECVVAWGLLQVGKMGGGLGAIGDGEEDEEEEDDDQDDEEDENTEEEEERKERNGCQMRLHDEKWEVDTGKYEEEGEDNRHDVIASKIIYFPAMTHRKMGKQPFLLHPPANPLLSTSTMPAIPFNFSHKPLVLWTRGDFRLLHQALLPLLPHIRLFQISGPDFLDRVDPYRCVPEPIRAQLLHYYIKGHSYRPTIPRSLSPPYRVLPPRQTHSFSSVLITDKHRLMIDNWIRGHDDILYTFSPFPPPPPQPLPSTSSQLSSSSTTAATTTPPVTTSSATTPPTTRTVKKFIWTLLYRATRDGFDARDFHRHCDNLGATVSIVRVKGTGEIVGGYNPESWQSVVGGRYKTARGSFLFTITGGVKALRTGQSRRRSRGDAAGGARRSTMGPVGTAGAGGAGGDGNSTMRRAMTLAGGENLDRLRWRAVVTDSDAEEDGDDNDIVVMDEDEDDPNTLPGALTGAATHFANNDPAAAAGPSVAPDDTLAFDPSVYHDPDYPYASTTQRHRLSSLASASEGGVNGAAPLNEPTLHRLKHFHSLYAIYNHASYGPIFGGGHDLFVGSPMDEPTSFARCYAYEGAIRNSQQDFAVEELEVWGVKVLERM</sequence>
<dbReference type="SUPFAM" id="SSF54695">
    <property type="entry name" value="POZ domain"/>
    <property type="match status" value="1"/>
</dbReference>
<dbReference type="EMBL" id="RBNJ01020299">
    <property type="protein sequence ID" value="RUS22023.1"/>
    <property type="molecule type" value="Genomic_DNA"/>
</dbReference>
<dbReference type="InterPro" id="IPR011333">
    <property type="entry name" value="SKP1/BTB/POZ_sf"/>
</dbReference>
<dbReference type="SMART" id="SM00584">
    <property type="entry name" value="TLDc"/>
    <property type="match status" value="1"/>
</dbReference>
<evidence type="ECO:0000256" key="1">
    <source>
        <dbReference type="SAM" id="MobiDB-lite"/>
    </source>
</evidence>
<feature type="compositionally biased region" description="Low complexity" evidence="1">
    <location>
        <begin position="765"/>
        <end position="775"/>
    </location>
</feature>